<dbReference type="GO" id="GO:0042254">
    <property type="term" value="P:ribosome biogenesis"/>
    <property type="evidence" value="ECO:0007669"/>
    <property type="project" value="UniProtKB-KW"/>
</dbReference>
<proteinExistence type="inferred from homology"/>
<dbReference type="PROSITE" id="PS51358">
    <property type="entry name" value="NOP"/>
    <property type="match status" value="1"/>
</dbReference>
<keyword evidence="4" id="KW-0539">Nucleus</keyword>
<reference evidence="8 9" key="2">
    <citation type="submission" date="2024-07" db="EMBL/GenBank/DDBJ databases">
        <authorList>
            <person name="Akdeniz Z."/>
        </authorList>
    </citation>
    <scope>NUCLEOTIDE SEQUENCE [LARGE SCALE GENOMIC DNA]</scope>
</reference>
<dbReference type="GO" id="GO:0032040">
    <property type="term" value="C:small-subunit processome"/>
    <property type="evidence" value="ECO:0007669"/>
    <property type="project" value="InterPro"/>
</dbReference>
<evidence type="ECO:0000256" key="2">
    <source>
        <dbReference type="ARBA" id="ARBA00009211"/>
    </source>
</evidence>
<feature type="domain" description="Nop" evidence="6">
    <location>
        <begin position="268"/>
        <end position="393"/>
    </location>
</feature>
<dbReference type="Pfam" id="PF01798">
    <property type="entry name" value="Nop"/>
    <property type="match status" value="1"/>
</dbReference>
<organism evidence="7">
    <name type="scientific">Hexamita inflata</name>
    <dbReference type="NCBI Taxonomy" id="28002"/>
    <lineage>
        <taxon>Eukaryota</taxon>
        <taxon>Metamonada</taxon>
        <taxon>Diplomonadida</taxon>
        <taxon>Hexamitidae</taxon>
        <taxon>Hexamitinae</taxon>
        <taxon>Hexamita</taxon>
    </lineage>
</organism>
<evidence type="ECO:0000259" key="6">
    <source>
        <dbReference type="PROSITE" id="PS51358"/>
    </source>
</evidence>
<evidence type="ECO:0000313" key="8">
    <source>
        <dbReference type="EMBL" id="CAL6016011.1"/>
    </source>
</evidence>
<dbReference type="Proteomes" id="UP001642409">
    <property type="component" value="Unassembled WGS sequence"/>
</dbReference>
<dbReference type="GO" id="GO:0030515">
    <property type="term" value="F:snoRNA binding"/>
    <property type="evidence" value="ECO:0007669"/>
    <property type="project" value="InterPro"/>
</dbReference>
<comment type="subcellular location">
    <subcellularLocation>
        <location evidence="1">Nucleus</location>
        <location evidence="1">Nucleolus</location>
    </subcellularLocation>
</comment>
<dbReference type="PANTHER" id="PTHR10894:SF1">
    <property type="entry name" value="NUCLEOLAR PROTEIN 58"/>
    <property type="match status" value="1"/>
</dbReference>
<name>A0AA86PM40_9EUKA</name>
<protein>
    <submittedName>
        <fullName evidence="7">Nucleolar protein NOP5</fullName>
    </submittedName>
    <submittedName>
        <fullName evidence="8">Nucleolar_protein NOP5</fullName>
    </submittedName>
</protein>
<dbReference type="GO" id="GO:0031428">
    <property type="term" value="C:box C/D methylation guide snoRNP complex"/>
    <property type="evidence" value="ECO:0007669"/>
    <property type="project" value="InterPro"/>
</dbReference>
<feature type="region of interest" description="Disordered" evidence="5">
    <location>
        <begin position="424"/>
        <end position="542"/>
    </location>
</feature>
<dbReference type="InterPro" id="IPR036070">
    <property type="entry name" value="Nop_dom_sf"/>
</dbReference>
<dbReference type="InterPro" id="IPR042239">
    <property type="entry name" value="Nop_C"/>
</dbReference>
<keyword evidence="9" id="KW-1185">Reference proteome</keyword>
<dbReference type="InterPro" id="IPR002687">
    <property type="entry name" value="Nop_dom"/>
</dbReference>
<sequence length="542" mass="62859">MYYLYETATGLSLFKCEQNAPSTLVTFHPYETIQQAFEQQKSVLTGELTTVMQEFMKSNYMKTLKSETLGVADAHLAQALKDKFEIKTVCNDLALQVHREIQKNLFKLIPKLNQEKEKQYQASLAHNFSRYQIQFNSESIDSMILQSVNLLDESEKEINNYVMRLMEWAVWSFPECSKVVTDHKMYCKVMAIVGGDKNSLLNPETLKQLEFLPKAEVEKLVQLSMHSVGTEITSDDATRIRALASEIMDLYETSDKMEKYITERMFKIAPNYTRVVGPIVGAKLLAKAGSLLKLAKAPASTIQILGAEATLFKALKAKAKTPKYGFLYNCEMVTDASVKDKGKVARKIAQNAAICVRYDALHEGELADISEVRIQRCQLEKSKQTAKLQKVDKLTAYKVNVQEMKEAEKVEVVKKGVVVENVTEKKSEEKKEKKEKKEEKKSEEKEEKKSEEKKEKKDKEEKKEKKDKEEKEEKKEKKDKEEKKEKKDKEEKEEKKEKKDKEEKKEKKDKEEKEEKKEKKDKKDKEEKEEKKEKKHKKHDSE</sequence>
<evidence type="ECO:0000313" key="9">
    <source>
        <dbReference type="Proteomes" id="UP001642409"/>
    </source>
</evidence>
<dbReference type="InterPro" id="IPR012976">
    <property type="entry name" value="NOSIC"/>
</dbReference>
<reference evidence="7" key="1">
    <citation type="submission" date="2023-06" db="EMBL/GenBank/DDBJ databases">
        <authorList>
            <person name="Kurt Z."/>
        </authorList>
    </citation>
    <scope>NUCLEOTIDE SEQUENCE</scope>
</reference>
<comment type="similarity">
    <text evidence="2">Belongs to the NOP5/NOP56 family.</text>
</comment>
<feature type="compositionally biased region" description="Basic residues" evidence="5">
    <location>
        <begin position="533"/>
        <end position="542"/>
    </location>
</feature>
<dbReference type="AlphaFoldDB" id="A0AA86PM40"/>
<evidence type="ECO:0000256" key="1">
    <source>
        <dbReference type="ARBA" id="ARBA00004604"/>
    </source>
</evidence>
<dbReference type="Gene3D" id="1.10.287.4070">
    <property type="match status" value="1"/>
</dbReference>
<evidence type="ECO:0000256" key="3">
    <source>
        <dbReference type="ARBA" id="ARBA00022517"/>
    </source>
</evidence>
<feature type="compositionally biased region" description="Basic and acidic residues" evidence="5">
    <location>
        <begin position="424"/>
        <end position="532"/>
    </location>
</feature>
<accession>A0AA86PM40</accession>
<gene>
    <name evidence="8" type="ORF">HINF_LOCUS25302</name>
    <name evidence="7" type="ORF">HINF_LOCUS28766</name>
</gene>
<dbReference type="PANTHER" id="PTHR10894">
    <property type="entry name" value="NUCLEOLAR PROTEIN 5 NUCLEOLAR PROTEIN NOP5 NOP58"/>
    <property type="match status" value="1"/>
</dbReference>
<evidence type="ECO:0000313" key="7">
    <source>
        <dbReference type="EMBL" id="CAI9941121.1"/>
    </source>
</evidence>
<evidence type="ECO:0000256" key="5">
    <source>
        <dbReference type="SAM" id="MobiDB-lite"/>
    </source>
</evidence>
<dbReference type="Gene3D" id="1.10.246.90">
    <property type="entry name" value="Nop domain"/>
    <property type="match status" value="1"/>
</dbReference>
<keyword evidence="3" id="KW-0690">Ribosome biogenesis</keyword>
<dbReference type="SMART" id="SM00931">
    <property type="entry name" value="NOSIC"/>
    <property type="match status" value="1"/>
</dbReference>
<dbReference type="EMBL" id="CAXDID020000075">
    <property type="protein sequence ID" value="CAL6016011.1"/>
    <property type="molecule type" value="Genomic_DNA"/>
</dbReference>
<comment type="caution">
    <text evidence="7">The sequence shown here is derived from an EMBL/GenBank/DDBJ whole genome shotgun (WGS) entry which is preliminary data.</text>
</comment>
<dbReference type="InterPro" id="IPR045056">
    <property type="entry name" value="Nop56/Nop58"/>
</dbReference>
<dbReference type="EMBL" id="CATOUU010000687">
    <property type="protein sequence ID" value="CAI9941121.1"/>
    <property type="molecule type" value="Genomic_DNA"/>
</dbReference>
<dbReference type="SUPFAM" id="SSF89124">
    <property type="entry name" value="Nop domain"/>
    <property type="match status" value="1"/>
</dbReference>
<evidence type="ECO:0000256" key="4">
    <source>
        <dbReference type="ARBA" id="ARBA00023242"/>
    </source>
</evidence>